<comment type="caution">
    <text evidence="2">The sequence shown here is derived from an EMBL/GenBank/DDBJ whole genome shotgun (WGS) entry which is preliminary data.</text>
</comment>
<accession>A0ABR8NQH0</accession>
<dbReference type="Gene3D" id="2.60.40.10">
    <property type="entry name" value="Immunoglobulins"/>
    <property type="match status" value="1"/>
</dbReference>
<name>A0ABR8NQH0_9MICO</name>
<dbReference type="EMBL" id="JACXZS010000006">
    <property type="protein sequence ID" value="MBD3942238.1"/>
    <property type="molecule type" value="Genomic_DNA"/>
</dbReference>
<evidence type="ECO:0000313" key="3">
    <source>
        <dbReference type="Proteomes" id="UP000598426"/>
    </source>
</evidence>
<protein>
    <submittedName>
        <fullName evidence="2">PxKF domain-containing protein</fullName>
    </submittedName>
</protein>
<proteinExistence type="predicted"/>
<dbReference type="NCBIfam" id="NF038114">
    <property type="entry name" value="rightmost"/>
    <property type="match status" value="1"/>
</dbReference>
<dbReference type="InterPro" id="IPR013783">
    <property type="entry name" value="Ig-like_fold"/>
</dbReference>
<keyword evidence="1" id="KW-0732">Signal</keyword>
<feature type="chain" id="PRO_5045479362" evidence="1">
    <location>
        <begin position="29"/>
        <end position="405"/>
    </location>
</feature>
<gene>
    <name evidence="2" type="ORF">IF188_11075</name>
</gene>
<feature type="signal peptide" evidence="1">
    <location>
        <begin position="1"/>
        <end position="28"/>
    </location>
</feature>
<evidence type="ECO:0000256" key="1">
    <source>
        <dbReference type="SAM" id="SignalP"/>
    </source>
</evidence>
<dbReference type="RefSeq" id="WP_191171860.1">
    <property type="nucleotide sequence ID" value="NZ_JACXZS010000006.1"/>
</dbReference>
<evidence type="ECO:0000313" key="2">
    <source>
        <dbReference type="EMBL" id="MBD3942238.1"/>
    </source>
</evidence>
<sequence>MKRRWAAGLAAVAAAVVLAAGAATPASADDDVWVRGPASAYVAFDSGAATVGIPADEVEHVTFYGARCWTPWEELGDWVGGGVVVTTDYADTDAVSCTVEAIVDYCYWEVFFHRCDGVRFIELHATGGPFHVDSVSPTAYAAHPVGTYANASGWYRSPGSIQWVGSDSISGIAECTTTGLGGPDTAGRTVFGGCTDLAGNRSGSFAFAYKYDATPPVLAPSVASPLALGATAAADPGATDATSGVATSSCNGGAPLDTSAAGTHTVACTATDVAGNTATAPATYLVGYGFSGFGDPVRADEVNQVKAGRAVPLTFHVTSDAAGTPAADLDAAKVTVRATSLSCDLGDTPNLITETATGASGLQNLGGGDYRFVWSSPKSYAGSCKLLTVDLGDGIAHTAQFAFTR</sequence>
<keyword evidence="3" id="KW-1185">Reference proteome</keyword>
<reference evidence="2 3" key="1">
    <citation type="submission" date="2020-09" db="EMBL/GenBank/DDBJ databases">
        <title>Isolation and identification of active actinomycetes.</title>
        <authorList>
            <person name="Li X."/>
        </authorList>
    </citation>
    <scope>NUCLEOTIDE SEQUENCE [LARGE SCALE GENOMIC DNA]</scope>
    <source>
        <strain evidence="2 3">NEAU-LLC</strain>
    </source>
</reference>
<organism evidence="2 3">
    <name type="scientific">Microbacterium helvum</name>
    <dbReference type="NCBI Taxonomy" id="2773713"/>
    <lineage>
        <taxon>Bacteria</taxon>
        <taxon>Bacillati</taxon>
        <taxon>Actinomycetota</taxon>
        <taxon>Actinomycetes</taxon>
        <taxon>Micrococcales</taxon>
        <taxon>Microbacteriaceae</taxon>
        <taxon>Microbacterium</taxon>
    </lineage>
</organism>
<dbReference type="Proteomes" id="UP000598426">
    <property type="component" value="Unassembled WGS sequence"/>
</dbReference>